<dbReference type="Proteomes" id="UP000289841">
    <property type="component" value="Chromosome"/>
</dbReference>
<dbReference type="KEGG" id="aaxa:NCTC10138_00649"/>
<dbReference type="InterPro" id="IPR003474">
    <property type="entry name" value="Glcn_transporter"/>
</dbReference>
<evidence type="ECO:0000256" key="1">
    <source>
        <dbReference type="SAM" id="Phobius"/>
    </source>
</evidence>
<dbReference type="EMBL" id="LR215048">
    <property type="protein sequence ID" value="VEU80280.1"/>
    <property type="molecule type" value="Genomic_DNA"/>
</dbReference>
<keyword evidence="1" id="KW-0812">Transmembrane</keyword>
<reference evidence="2 3" key="1">
    <citation type="submission" date="2019-01" db="EMBL/GenBank/DDBJ databases">
        <authorList>
            <consortium name="Pathogen Informatics"/>
        </authorList>
    </citation>
    <scope>NUCLEOTIDE SEQUENCE [LARGE SCALE GENOMIC DNA]</scope>
    <source>
        <strain evidence="2 3">NCTC10138</strain>
    </source>
</reference>
<sequence>MVISWIGAILGLAIAIFLILKKVSPVYSLFLGAVLGIIVGALIGDASKFDFGGTVTIVIDGTKSVMGTVVRVIAAGVLAGAMMETGAAEAIARGMVKGFGDKWALVALALQQWF</sequence>
<proteinExistence type="predicted"/>
<name>A0A449BD96_HAPAX</name>
<gene>
    <name evidence="2" type="ORF">NCTC10138_00649</name>
</gene>
<keyword evidence="1" id="KW-1133">Transmembrane helix</keyword>
<organism evidence="2 3">
    <name type="scientific">Haploplasma axanthum</name>
    <name type="common">Acholeplasma axanthum</name>
    <dbReference type="NCBI Taxonomy" id="29552"/>
    <lineage>
        <taxon>Bacteria</taxon>
        <taxon>Bacillati</taxon>
        <taxon>Mycoplasmatota</taxon>
        <taxon>Mollicutes</taxon>
        <taxon>Acholeplasmatales</taxon>
        <taxon>Acholeplasmataceae</taxon>
        <taxon>Haploplasma</taxon>
    </lineage>
</organism>
<keyword evidence="3" id="KW-1185">Reference proteome</keyword>
<dbReference type="AlphaFoldDB" id="A0A449BD96"/>
<dbReference type="Pfam" id="PF02447">
    <property type="entry name" value="GntP_permease"/>
    <property type="match status" value="1"/>
</dbReference>
<evidence type="ECO:0000313" key="2">
    <source>
        <dbReference type="EMBL" id="VEU80280.1"/>
    </source>
</evidence>
<protein>
    <submittedName>
        <fullName evidence="2">H+/gluconate symporter and related permeases</fullName>
    </submittedName>
</protein>
<dbReference type="GO" id="GO:0016020">
    <property type="term" value="C:membrane"/>
    <property type="evidence" value="ECO:0007669"/>
    <property type="project" value="InterPro"/>
</dbReference>
<keyword evidence="1" id="KW-0472">Membrane</keyword>
<dbReference type="STRING" id="1278311.GCA_000428705_01327"/>
<accession>A0A449BD96</accession>
<dbReference type="GO" id="GO:0015128">
    <property type="term" value="F:gluconate transmembrane transporter activity"/>
    <property type="evidence" value="ECO:0007669"/>
    <property type="project" value="InterPro"/>
</dbReference>
<evidence type="ECO:0000313" key="3">
    <source>
        <dbReference type="Proteomes" id="UP000289841"/>
    </source>
</evidence>
<feature type="transmembrane region" description="Helical" evidence="1">
    <location>
        <begin position="25"/>
        <end position="43"/>
    </location>
</feature>